<dbReference type="Proteomes" id="UP000741863">
    <property type="component" value="Unassembled WGS sequence"/>
</dbReference>
<evidence type="ECO:0000313" key="1">
    <source>
        <dbReference type="EMBL" id="MBM7633843.1"/>
    </source>
</evidence>
<dbReference type="RefSeq" id="WP_204698574.1">
    <property type="nucleotide sequence ID" value="NZ_JAFBEC010000008.1"/>
</dbReference>
<reference evidence="1 2" key="1">
    <citation type="submission" date="2021-01" db="EMBL/GenBank/DDBJ databases">
        <title>Genomic Encyclopedia of Type Strains, Phase IV (KMG-IV): sequencing the most valuable type-strain genomes for metagenomic binning, comparative biology and taxonomic classification.</title>
        <authorList>
            <person name="Goeker M."/>
        </authorList>
    </citation>
    <scope>NUCLEOTIDE SEQUENCE [LARGE SCALE GENOMIC DNA]</scope>
    <source>
        <strain evidence="1 2">DSM 25540</strain>
    </source>
</reference>
<evidence type="ECO:0000313" key="2">
    <source>
        <dbReference type="Proteomes" id="UP000741863"/>
    </source>
</evidence>
<protein>
    <submittedName>
        <fullName evidence="1">Uncharacterized protein</fullName>
    </submittedName>
</protein>
<dbReference type="EMBL" id="JAFBEC010000008">
    <property type="protein sequence ID" value="MBM7633843.1"/>
    <property type="molecule type" value="Genomic_DNA"/>
</dbReference>
<keyword evidence="2" id="KW-1185">Reference proteome</keyword>
<sequence length="173" mass="20385">MNVIIPIVTSFGGVILGDYLSKKNSAKHEQKFLKKGILIEKLQLGLDEYSKISRSISRIDLLVKKLHFNGIEFDEFRLSKLEHESDIANSCRKLSINTPILTSYEKQYDEFIEKYIVASNMMYDTYIEKNKNKKFYKDKVFNYNQITEEYKELLEYISGIQKQMSNDLKEQLK</sequence>
<accession>A0ABS2PEJ9</accession>
<name>A0ABS2PEJ9_9BACL</name>
<proteinExistence type="predicted"/>
<organism evidence="1 2">
    <name type="scientific">Geomicrobium sediminis</name>
    <dbReference type="NCBI Taxonomy" id="1347788"/>
    <lineage>
        <taxon>Bacteria</taxon>
        <taxon>Bacillati</taxon>
        <taxon>Bacillota</taxon>
        <taxon>Bacilli</taxon>
        <taxon>Bacillales</taxon>
        <taxon>Geomicrobium</taxon>
    </lineage>
</organism>
<gene>
    <name evidence="1" type="ORF">JOD17_002939</name>
</gene>
<comment type="caution">
    <text evidence="1">The sequence shown here is derived from an EMBL/GenBank/DDBJ whole genome shotgun (WGS) entry which is preliminary data.</text>
</comment>